<dbReference type="PROSITE" id="PS51257">
    <property type="entry name" value="PROKAR_LIPOPROTEIN"/>
    <property type="match status" value="1"/>
</dbReference>
<reference evidence="2" key="1">
    <citation type="submission" date="2021-01" db="EMBL/GenBank/DDBJ databases">
        <authorList>
            <person name="Li R."/>
            <person name="Bekaert M."/>
        </authorList>
    </citation>
    <scope>NUCLEOTIDE SEQUENCE</scope>
    <source>
        <strain evidence="2">Farmed</strain>
    </source>
</reference>
<keyword evidence="3" id="KW-1185">Reference proteome</keyword>
<keyword evidence="1" id="KW-0472">Membrane</keyword>
<gene>
    <name evidence="2" type="ORF">SPHA_39783</name>
</gene>
<proteinExistence type="predicted"/>
<dbReference type="Proteomes" id="UP000597762">
    <property type="component" value="Unassembled WGS sequence"/>
</dbReference>
<organism evidence="2 3">
    <name type="scientific">Acanthosepion pharaonis</name>
    <name type="common">Pharaoh cuttlefish</name>
    <name type="synonym">Sepia pharaonis</name>
    <dbReference type="NCBI Taxonomy" id="158019"/>
    <lineage>
        <taxon>Eukaryota</taxon>
        <taxon>Metazoa</taxon>
        <taxon>Spiralia</taxon>
        <taxon>Lophotrochozoa</taxon>
        <taxon>Mollusca</taxon>
        <taxon>Cephalopoda</taxon>
        <taxon>Coleoidea</taxon>
        <taxon>Decapodiformes</taxon>
        <taxon>Sepiida</taxon>
        <taxon>Sepiina</taxon>
        <taxon>Sepiidae</taxon>
        <taxon>Acanthosepion</taxon>
    </lineage>
</organism>
<name>A0A812CID7_ACAPH</name>
<sequence>MFCLIKSNPFSLCAGVSCGWSGLERAAKLENTVGLRTAAIQPASVSLTLSPPPPNQPASQPASLPAWLPPRTVSHPPVLFFLISICVCLFHCFSPSLSLSPSPHSLYFSSSLSLPLSLSGDRIFSLFFFFFLYFFTFLLLFLPLSCSFLSTNIQIRTLCQILYHART</sequence>
<evidence type="ECO:0000313" key="3">
    <source>
        <dbReference type="Proteomes" id="UP000597762"/>
    </source>
</evidence>
<keyword evidence="1" id="KW-0812">Transmembrane</keyword>
<keyword evidence="1" id="KW-1133">Transmembrane helix</keyword>
<comment type="caution">
    <text evidence="2">The sequence shown here is derived from an EMBL/GenBank/DDBJ whole genome shotgun (WGS) entry which is preliminary data.</text>
</comment>
<dbReference type="AlphaFoldDB" id="A0A812CID7"/>
<feature type="transmembrane region" description="Helical" evidence="1">
    <location>
        <begin position="78"/>
        <end position="97"/>
    </location>
</feature>
<evidence type="ECO:0000313" key="2">
    <source>
        <dbReference type="EMBL" id="CAE1275945.1"/>
    </source>
</evidence>
<evidence type="ECO:0000256" key="1">
    <source>
        <dbReference type="SAM" id="Phobius"/>
    </source>
</evidence>
<protein>
    <submittedName>
        <fullName evidence="2">Uncharacterized protein</fullName>
    </submittedName>
</protein>
<feature type="transmembrane region" description="Helical" evidence="1">
    <location>
        <begin position="123"/>
        <end position="144"/>
    </location>
</feature>
<accession>A0A812CID7</accession>
<dbReference type="EMBL" id="CAHIKZ030001868">
    <property type="protein sequence ID" value="CAE1275945.1"/>
    <property type="molecule type" value="Genomic_DNA"/>
</dbReference>